<keyword evidence="6" id="KW-1185">Reference proteome</keyword>
<keyword evidence="2" id="KW-0863">Zinc-finger</keyword>
<dbReference type="InterPro" id="IPR002893">
    <property type="entry name" value="Znf_MYND"/>
</dbReference>
<dbReference type="AlphaFoldDB" id="D8PYJ8"/>
<dbReference type="Pfam" id="PF01753">
    <property type="entry name" value="zf-MYND"/>
    <property type="match status" value="1"/>
</dbReference>
<feature type="domain" description="MYND-type" evidence="4">
    <location>
        <begin position="356"/>
        <end position="383"/>
    </location>
</feature>
<dbReference type="EMBL" id="GL377304">
    <property type="protein sequence ID" value="EFI98703.1"/>
    <property type="molecule type" value="Genomic_DNA"/>
</dbReference>
<reference evidence="5 6" key="1">
    <citation type="journal article" date="2010" name="Nat. Biotechnol.">
        <title>Genome sequence of the model mushroom Schizophyllum commune.</title>
        <authorList>
            <person name="Ohm R.A."/>
            <person name="de Jong J.F."/>
            <person name="Lugones L.G."/>
            <person name="Aerts A."/>
            <person name="Kothe E."/>
            <person name="Stajich J.E."/>
            <person name="de Vries R.P."/>
            <person name="Record E."/>
            <person name="Levasseur A."/>
            <person name="Baker S.E."/>
            <person name="Bartholomew K.A."/>
            <person name="Coutinho P.M."/>
            <person name="Erdmann S."/>
            <person name="Fowler T.J."/>
            <person name="Gathman A.C."/>
            <person name="Lombard V."/>
            <person name="Henrissat B."/>
            <person name="Knabe N."/>
            <person name="Kuees U."/>
            <person name="Lilly W.W."/>
            <person name="Lindquist E."/>
            <person name="Lucas S."/>
            <person name="Magnuson J.K."/>
            <person name="Piumi F."/>
            <person name="Raudaskoski M."/>
            <person name="Salamov A."/>
            <person name="Schmutz J."/>
            <person name="Schwarze F.W.M.R."/>
            <person name="vanKuyk P.A."/>
            <person name="Horton J.S."/>
            <person name="Grigoriev I.V."/>
            <person name="Woesten H.A.B."/>
        </authorList>
    </citation>
    <scope>NUCLEOTIDE SEQUENCE [LARGE SCALE GENOMIC DNA]</scope>
    <source>
        <strain evidence="6">H4-8 / FGSC 9210</strain>
    </source>
</reference>
<protein>
    <recommendedName>
        <fullName evidence="4">MYND-type domain-containing protein</fullName>
    </recommendedName>
</protein>
<dbReference type="InParanoid" id="D8PYJ8"/>
<evidence type="ECO:0000313" key="6">
    <source>
        <dbReference type="Proteomes" id="UP000007431"/>
    </source>
</evidence>
<dbReference type="Gene3D" id="6.10.140.2220">
    <property type="match status" value="1"/>
</dbReference>
<evidence type="ECO:0000256" key="1">
    <source>
        <dbReference type="ARBA" id="ARBA00022723"/>
    </source>
</evidence>
<organism evidence="6">
    <name type="scientific">Schizophyllum commune (strain H4-8 / FGSC 9210)</name>
    <name type="common">Split gill fungus</name>
    <dbReference type="NCBI Taxonomy" id="578458"/>
    <lineage>
        <taxon>Eukaryota</taxon>
        <taxon>Fungi</taxon>
        <taxon>Dikarya</taxon>
        <taxon>Basidiomycota</taxon>
        <taxon>Agaricomycotina</taxon>
        <taxon>Agaricomycetes</taxon>
        <taxon>Agaricomycetidae</taxon>
        <taxon>Agaricales</taxon>
        <taxon>Schizophyllaceae</taxon>
        <taxon>Schizophyllum</taxon>
    </lineage>
</organism>
<name>D8PYJ8_SCHCM</name>
<dbReference type="SUPFAM" id="SSF144232">
    <property type="entry name" value="HIT/MYND zinc finger-like"/>
    <property type="match status" value="1"/>
</dbReference>
<proteinExistence type="predicted"/>
<evidence type="ECO:0000313" key="5">
    <source>
        <dbReference type="EMBL" id="EFI98703.1"/>
    </source>
</evidence>
<dbReference type="HOGENOM" id="CLU_495361_0_0_1"/>
<evidence type="ECO:0000256" key="3">
    <source>
        <dbReference type="ARBA" id="ARBA00022833"/>
    </source>
</evidence>
<evidence type="ECO:0000259" key="4">
    <source>
        <dbReference type="Pfam" id="PF01753"/>
    </source>
</evidence>
<accession>D8PYJ8</accession>
<dbReference type="VEuPathDB" id="FungiDB:SCHCODRAFT_02685109"/>
<gene>
    <name evidence="5" type="ORF">SCHCODRAFT_233088</name>
</gene>
<keyword evidence="1" id="KW-0479">Metal-binding</keyword>
<sequence>MPLTREQREKVEQLKAYALSTDAFLYLRIDPCTLEDRENPDSLIVDGVLEDLRLLGALFWSQNLAKKVFREGPAQKLRAESQGLCNLVFRLWLHFDEYVTGETDVDHCLGDLGLAVREAIFLDGKDRIREIMGDRTPGKDEITELYAAHLSPVCATAVLAAVRYHPRRVYRQALAQLRLALARRASVSLAVTEQLQALAEIACNVLPLLRPTRDIVCGFVSLMHTIMDLEGGATWGSSVGLILAAFWSNAKDESSMVWALRAGILPLLLDADDEKEKREIVAVILRNAYRIRVLRAMCADGGIPSFEGSGLQDDTCFQTRVDGWLQMRMNLMQAAYREICANPECPSALNVQTIAVRRCPCFNAFYCSKTCQRAHRPLHKRRCLKGTEGTRYLIYKEGILEPWDAHFVSLLTRSFVLAHAASICQSVYRIRGELPPSNFARMCIMVVYLEKLPTTYMVTHHTDDPEYPEDAVVVAALLGSRRGIVDLRVVSATVSWLEGVGAQRVAEGYSVDDWLHVLDSGAK</sequence>
<keyword evidence="3" id="KW-0862">Zinc</keyword>
<dbReference type="GO" id="GO:0008270">
    <property type="term" value="F:zinc ion binding"/>
    <property type="evidence" value="ECO:0007669"/>
    <property type="project" value="UniProtKB-KW"/>
</dbReference>
<evidence type="ECO:0000256" key="2">
    <source>
        <dbReference type="ARBA" id="ARBA00022771"/>
    </source>
</evidence>
<dbReference type="Proteomes" id="UP000007431">
    <property type="component" value="Unassembled WGS sequence"/>
</dbReference>